<dbReference type="Pfam" id="PF13640">
    <property type="entry name" value="2OG-FeII_Oxy_3"/>
    <property type="match status" value="1"/>
</dbReference>
<keyword evidence="10" id="KW-1185">Reference proteome</keyword>
<evidence type="ECO:0000256" key="3">
    <source>
        <dbReference type="ARBA" id="ARBA00022896"/>
    </source>
</evidence>
<dbReference type="GO" id="GO:0005506">
    <property type="term" value="F:iron ion binding"/>
    <property type="evidence" value="ECO:0007669"/>
    <property type="project" value="InterPro"/>
</dbReference>
<name>A0A8S3QXX5_MYTED</name>
<evidence type="ECO:0000313" key="10">
    <source>
        <dbReference type="Proteomes" id="UP000683360"/>
    </source>
</evidence>
<evidence type="ECO:0000259" key="8">
    <source>
        <dbReference type="PROSITE" id="PS51471"/>
    </source>
</evidence>
<feature type="region of interest" description="Disordered" evidence="7">
    <location>
        <begin position="1"/>
        <end position="28"/>
    </location>
</feature>
<feature type="compositionally biased region" description="Basic residues" evidence="7">
    <location>
        <begin position="1"/>
        <end position="10"/>
    </location>
</feature>
<dbReference type="PANTHER" id="PTHR10869">
    <property type="entry name" value="PROLYL 4-HYDROXYLASE ALPHA SUBUNIT"/>
    <property type="match status" value="1"/>
</dbReference>
<dbReference type="GO" id="GO:0004656">
    <property type="term" value="F:procollagen-proline 4-dioxygenase activity"/>
    <property type="evidence" value="ECO:0007669"/>
    <property type="project" value="TreeGrafter"/>
</dbReference>
<evidence type="ECO:0000256" key="7">
    <source>
        <dbReference type="SAM" id="MobiDB-lite"/>
    </source>
</evidence>
<dbReference type="GO" id="GO:0031418">
    <property type="term" value="F:L-ascorbic acid binding"/>
    <property type="evidence" value="ECO:0007669"/>
    <property type="project" value="UniProtKB-KW"/>
</dbReference>
<dbReference type="EMBL" id="CAJPWZ010000860">
    <property type="protein sequence ID" value="CAG2201622.1"/>
    <property type="molecule type" value="Genomic_DNA"/>
</dbReference>
<dbReference type="SMART" id="SM00702">
    <property type="entry name" value="P4Hc"/>
    <property type="match status" value="1"/>
</dbReference>
<dbReference type="PANTHER" id="PTHR10869:SF241">
    <property type="entry name" value="FE2OG DIOXYGENASE DOMAIN-CONTAINING PROTEIN"/>
    <property type="match status" value="1"/>
</dbReference>
<evidence type="ECO:0000256" key="1">
    <source>
        <dbReference type="ARBA" id="ARBA00001961"/>
    </source>
</evidence>
<keyword evidence="3" id="KW-0847">Vitamin C</keyword>
<keyword evidence="5" id="KW-0560">Oxidoreductase</keyword>
<protein>
    <recommendedName>
        <fullName evidence="8">Fe2OG dioxygenase domain-containing protein</fullName>
    </recommendedName>
</protein>
<dbReference type="InterPro" id="IPR045054">
    <property type="entry name" value="P4HA-like"/>
</dbReference>
<dbReference type="InterPro" id="IPR006620">
    <property type="entry name" value="Pro_4_hyd_alph"/>
</dbReference>
<proteinExistence type="predicted"/>
<dbReference type="OrthoDB" id="69177at2759"/>
<organism evidence="9 10">
    <name type="scientific">Mytilus edulis</name>
    <name type="common">Blue mussel</name>
    <dbReference type="NCBI Taxonomy" id="6550"/>
    <lineage>
        <taxon>Eukaryota</taxon>
        <taxon>Metazoa</taxon>
        <taxon>Spiralia</taxon>
        <taxon>Lophotrochozoa</taxon>
        <taxon>Mollusca</taxon>
        <taxon>Bivalvia</taxon>
        <taxon>Autobranchia</taxon>
        <taxon>Pteriomorphia</taxon>
        <taxon>Mytilida</taxon>
        <taxon>Mytiloidea</taxon>
        <taxon>Mytilidae</taxon>
        <taxon>Mytilinae</taxon>
        <taxon>Mytilus</taxon>
    </lineage>
</organism>
<evidence type="ECO:0000256" key="4">
    <source>
        <dbReference type="ARBA" id="ARBA00022964"/>
    </source>
</evidence>
<dbReference type="InterPro" id="IPR044862">
    <property type="entry name" value="Pro_4_hyd_alph_FE2OG_OXY"/>
</dbReference>
<accession>A0A8S3QXX5</accession>
<feature type="domain" description="Fe2OG dioxygenase" evidence="8">
    <location>
        <begin position="131"/>
        <end position="245"/>
    </location>
</feature>
<evidence type="ECO:0000256" key="2">
    <source>
        <dbReference type="ARBA" id="ARBA00022723"/>
    </source>
</evidence>
<evidence type="ECO:0000256" key="6">
    <source>
        <dbReference type="ARBA" id="ARBA00023004"/>
    </source>
</evidence>
<keyword evidence="4" id="KW-0223">Dioxygenase</keyword>
<dbReference type="GO" id="GO:0005783">
    <property type="term" value="C:endoplasmic reticulum"/>
    <property type="evidence" value="ECO:0007669"/>
    <property type="project" value="TreeGrafter"/>
</dbReference>
<dbReference type="Proteomes" id="UP000683360">
    <property type="component" value="Unassembled WGS sequence"/>
</dbReference>
<keyword evidence="2" id="KW-0479">Metal-binding</keyword>
<reference evidence="9" key="1">
    <citation type="submission" date="2021-03" db="EMBL/GenBank/DDBJ databases">
        <authorList>
            <person name="Bekaert M."/>
        </authorList>
    </citation>
    <scope>NUCLEOTIDE SEQUENCE</scope>
</reference>
<dbReference type="AlphaFoldDB" id="A0A8S3QXX5"/>
<dbReference type="InterPro" id="IPR005123">
    <property type="entry name" value="Oxoglu/Fe-dep_dioxygenase_dom"/>
</dbReference>
<dbReference type="Gene3D" id="2.60.120.620">
    <property type="entry name" value="q2cbj1_9rhob like domain"/>
    <property type="match status" value="1"/>
</dbReference>
<dbReference type="PROSITE" id="PS51471">
    <property type="entry name" value="FE2OG_OXY"/>
    <property type="match status" value="1"/>
</dbReference>
<evidence type="ECO:0000313" key="9">
    <source>
        <dbReference type="EMBL" id="CAG2201622.1"/>
    </source>
</evidence>
<evidence type="ECO:0000256" key="5">
    <source>
        <dbReference type="ARBA" id="ARBA00023002"/>
    </source>
</evidence>
<gene>
    <name evidence="9" type="ORF">MEDL_16228</name>
</gene>
<comment type="caution">
    <text evidence="9">The sequence shown here is derived from an EMBL/GenBank/DDBJ whole genome shotgun (WGS) entry which is preliminary data.</text>
</comment>
<keyword evidence="6" id="KW-0408">Iron</keyword>
<comment type="cofactor">
    <cofactor evidence="1">
        <name>L-ascorbate</name>
        <dbReference type="ChEBI" id="CHEBI:38290"/>
    </cofactor>
</comment>
<sequence length="267" mass="30677">MFPSKLKSKTNHPCTEVNTALDGDKRPEESRMASNIIKEDVQLPKDYQKCLAFVLYNVFTKEECEEYINIAEKKGFEAALLNAGGDRQVLVTDVRNSSRCIWDTKEEVDKIWKRIKEYVPDVWCHREVMGLNERLRILRYDPGEYFRPHCDGMYKRDNGETSYVTVQIYLNEAPSLFLNMIILYYMKDGFEGGSTTFIGDHSDERVEVVPKTGSVLVFEHDHPILHEGSELIAGRKYAIRTDVMYSSKISKSKKATDSETTASESDT</sequence>